<dbReference type="AlphaFoldDB" id="A0A6A5SLT4"/>
<organism evidence="2 3">
    <name type="scientific">Clathrospora elynae</name>
    <dbReference type="NCBI Taxonomy" id="706981"/>
    <lineage>
        <taxon>Eukaryota</taxon>
        <taxon>Fungi</taxon>
        <taxon>Dikarya</taxon>
        <taxon>Ascomycota</taxon>
        <taxon>Pezizomycotina</taxon>
        <taxon>Dothideomycetes</taxon>
        <taxon>Pleosporomycetidae</taxon>
        <taxon>Pleosporales</taxon>
        <taxon>Diademaceae</taxon>
        <taxon>Clathrospora</taxon>
    </lineage>
</organism>
<feature type="compositionally biased region" description="Polar residues" evidence="1">
    <location>
        <begin position="1"/>
        <end position="13"/>
    </location>
</feature>
<evidence type="ECO:0000313" key="2">
    <source>
        <dbReference type="EMBL" id="KAF1941113.1"/>
    </source>
</evidence>
<dbReference type="OrthoDB" id="3800899at2759"/>
<feature type="region of interest" description="Disordered" evidence="1">
    <location>
        <begin position="1"/>
        <end position="22"/>
    </location>
</feature>
<gene>
    <name evidence="2" type="ORF">EJ02DRAFT_512633</name>
</gene>
<keyword evidence="3" id="KW-1185">Reference proteome</keyword>
<dbReference type="Proteomes" id="UP000800038">
    <property type="component" value="Unassembled WGS sequence"/>
</dbReference>
<name>A0A6A5SLT4_9PLEO</name>
<proteinExistence type="predicted"/>
<evidence type="ECO:0000313" key="3">
    <source>
        <dbReference type="Proteomes" id="UP000800038"/>
    </source>
</evidence>
<reference evidence="2" key="1">
    <citation type="journal article" date="2020" name="Stud. Mycol.">
        <title>101 Dothideomycetes genomes: a test case for predicting lifestyles and emergence of pathogens.</title>
        <authorList>
            <person name="Haridas S."/>
            <person name="Albert R."/>
            <person name="Binder M."/>
            <person name="Bloem J."/>
            <person name="Labutti K."/>
            <person name="Salamov A."/>
            <person name="Andreopoulos B."/>
            <person name="Baker S."/>
            <person name="Barry K."/>
            <person name="Bills G."/>
            <person name="Bluhm B."/>
            <person name="Cannon C."/>
            <person name="Castanera R."/>
            <person name="Culley D."/>
            <person name="Daum C."/>
            <person name="Ezra D."/>
            <person name="Gonzalez J."/>
            <person name="Henrissat B."/>
            <person name="Kuo A."/>
            <person name="Liang C."/>
            <person name="Lipzen A."/>
            <person name="Lutzoni F."/>
            <person name="Magnuson J."/>
            <person name="Mondo S."/>
            <person name="Nolan M."/>
            <person name="Ohm R."/>
            <person name="Pangilinan J."/>
            <person name="Park H.-J."/>
            <person name="Ramirez L."/>
            <person name="Alfaro M."/>
            <person name="Sun H."/>
            <person name="Tritt A."/>
            <person name="Yoshinaga Y."/>
            <person name="Zwiers L.-H."/>
            <person name="Turgeon B."/>
            <person name="Goodwin S."/>
            <person name="Spatafora J."/>
            <person name="Crous P."/>
            <person name="Grigoriev I."/>
        </authorList>
    </citation>
    <scope>NUCLEOTIDE SEQUENCE</scope>
    <source>
        <strain evidence="2">CBS 161.51</strain>
    </source>
</reference>
<dbReference type="EMBL" id="ML976052">
    <property type="protein sequence ID" value="KAF1941113.1"/>
    <property type="molecule type" value="Genomic_DNA"/>
</dbReference>
<accession>A0A6A5SLT4</accession>
<evidence type="ECO:0000256" key="1">
    <source>
        <dbReference type="SAM" id="MobiDB-lite"/>
    </source>
</evidence>
<sequence length="225" mass="25186">MTGSDHPSFSSPQDDPHYPQYLAISPPQLQQTITDEFHFENTNDPNLIVDWQEPYDPNFLIYPTAFCPSLLVGSQIPYCIPAERDTVSFATSTINAPAIPPSGTPLEFEQGVHMTTARKTTDSVPCVNRSHTARPINVARQSKRKRAMTDETIAKMNFGCPKFETESILGLKHTCNGLRVESMSAVRRHMTRPLRGGSPAHLPFLQLCPTCNEDFIDQAVFEEKH</sequence>
<protein>
    <submittedName>
        <fullName evidence="2">Uncharacterized protein</fullName>
    </submittedName>
</protein>